<feature type="region of interest" description="Disordered" evidence="1">
    <location>
        <begin position="1"/>
        <end position="23"/>
    </location>
</feature>
<dbReference type="Proteomes" id="UP000036403">
    <property type="component" value="Unassembled WGS sequence"/>
</dbReference>
<dbReference type="EMBL" id="LBMM01018001">
    <property type="protein sequence ID" value="KMQ83907.1"/>
    <property type="molecule type" value="Genomic_DNA"/>
</dbReference>
<dbReference type="PaxDb" id="67767-A0A0J7K0R5"/>
<evidence type="ECO:0008006" key="4">
    <source>
        <dbReference type="Google" id="ProtNLM"/>
    </source>
</evidence>
<evidence type="ECO:0000256" key="1">
    <source>
        <dbReference type="SAM" id="MobiDB-lite"/>
    </source>
</evidence>
<gene>
    <name evidence="2" type="ORF">RF55_18822</name>
</gene>
<keyword evidence="3" id="KW-1185">Reference proteome</keyword>
<name>A0A0J7K0R5_LASNI</name>
<accession>A0A0J7K0R5</accession>
<dbReference type="PANTHER" id="PTHR33198">
    <property type="entry name" value="ANK_REP_REGION DOMAIN-CONTAINING PROTEIN-RELATED"/>
    <property type="match status" value="1"/>
</dbReference>
<evidence type="ECO:0000313" key="3">
    <source>
        <dbReference type="Proteomes" id="UP000036403"/>
    </source>
</evidence>
<comment type="caution">
    <text evidence="2">The sequence shown here is derived from an EMBL/GenBank/DDBJ whole genome shotgun (WGS) entry which is preliminary data.</text>
</comment>
<organism evidence="2 3">
    <name type="scientific">Lasius niger</name>
    <name type="common">Black garden ant</name>
    <dbReference type="NCBI Taxonomy" id="67767"/>
    <lineage>
        <taxon>Eukaryota</taxon>
        <taxon>Metazoa</taxon>
        <taxon>Ecdysozoa</taxon>
        <taxon>Arthropoda</taxon>
        <taxon>Hexapoda</taxon>
        <taxon>Insecta</taxon>
        <taxon>Pterygota</taxon>
        <taxon>Neoptera</taxon>
        <taxon>Endopterygota</taxon>
        <taxon>Hymenoptera</taxon>
        <taxon>Apocrita</taxon>
        <taxon>Aculeata</taxon>
        <taxon>Formicoidea</taxon>
        <taxon>Formicidae</taxon>
        <taxon>Formicinae</taxon>
        <taxon>Lasius</taxon>
        <taxon>Lasius</taxon>
    </lineage>
</organism>
<dbReference type="STRING" id="67767.A0A0J7K0R5"/>
<reference evidence="2 3" key="1">
    <citation type="submission" date="2015-04" db="EMBL/GenBank/DDBJ databases">
        <title>Lasius niger genome sequencing.</title>
        <authorList>
            <person name="Konorov E.A."/>
            <person name="Nikitin M.A."/>
            <person name="Kirill M.V."/>
            <person name="Chang P."/>
        </authorList>
    </citation>
    <scope>NUCLEOTIDE SEQUENCE [LARGE SCALE GENOMIC DNA]</scope>
    <source>
        <tissue evidence="2">Whole</tissue>
    </source>
</reference>
<evidence type="ECO:0000313" key="2">
    <source>
        <dbReference type="EMBL" id="KMQ83907.1"/>
    </source>
</evidence>
<dbReference type="OrthoDB" id="7550137at2759"/>
<protein>
    <recommendedName>
        <fullName evidence="4">Retrotransposon gag domain-containing protein</fullName>
    </recommendedName>
</protein>
<proteinExistence type="predicted"/>
<dbReference type="AlphaFoldDB" id="A0A0J7K0R5"/>
<sequence length="166" mass="19129">MLTTGSGPRGESPVGSNLGPPSSTKVQNVMQMEMYDPTTQSWKRWLQRLEGSLRVFKITADEEKVAYLLHYIGAEAFGILCDRLDPEDPYTKSFEVICKKLEEFYAPEPLEIAEIFTFRKRLQKDGELAQEYLAALQKLSLYCKFGKYLKTELRNQFVFGMKNPRI</sequence>
<dbReference type="PANTHER" id="PTHR33198:SF19">
    <property type="entry name" value="CCHC-TYPE DOMAIN-CONTAINING PROTEIN"/>
    <property type="match status" value="1"/>
</dbReference>